<dbReference type="InterPro" id="IPR018823">
    <property type="entry name" value="ArAE_2_N"/>
</dbReference>
<dbReference type="GO" id="GO:0016020">
    <property type="term" value="C:membrane"/>
    <property type="evidence" value="ECO:0007669"/>
    <property type="project" value="UniProtKB-SubCell"/>
</dbReference>
<feature type="transmembrane region" description="Helical" evidence="6">
    <location>
        <begin position="92"/>
        <end position="113"/>
    </location>
</feature>
<feature type="domain" description="Integral membrane bound transporter" evidence="9">
    <location>
        <begin position="678"/>
        <end position="812"/>
    </location>
</feature>
<dbReference type="PANTHER" id="PTHR37994:SF3">
    <property type="entry name" value="ER TRANSPORTER 6TM N-TERMINAL DOMAIN-CONTAINING PROTEIN"/>
    <property type="match status" value="1"/>
</dbReference>
<feature type="domain" description="DUF2421" evidence="7">
    <location>
        <begin position="820"/>
        <end position="1084"/>
    </location>
</feature>
<keyword evidence="4 6" id="KW-0472">Membrane</keyword>
<dbReference type="PANTHER" id="PTHR37994">
    <property type="entry name" value="ARAE_2_N DOMAIN-CONTAINING PROTEIN-RELATED"/>
    <property type="match status" value="1"/>
</dbReference>
<evidence type="ECO:0000313" key="11">
    <source>
        <dbReference type="Proteomes" id="UP001295794"/>
    </source>
</evidence>
<evidence type="ECO:0000256" key="6">
    <source>
        <dbReference type="SAM" id="Phobius"/>
    </source>
</evidence>
<evidence type="ECO:0000259" key="9">
    <source>
        <dbReference type="Pfam" id="PF13515"/>
    </source>
</evidence>
<feature type="transmembrane region" description="Helical" evidence="6">
    <location>
        <begin position="64"/>
        <end position="80"/>
    </location>
</feature>
<evidence type="ECO:0000259" key="7">
    <source>
        <dbReference type="Pfam" id="PF10334"/>
    </source>
</evidence>
<feature type="transmembrane region" description="Helical" evidence="6">
    <location>
        <begin position="656"/>
        <end position="679"/>
    </location>
</feature>
<keyword evidence="3 6" id="KW-1133">Transmembrane helix</keyword>
<feature type="domain" description="Putative ER transporter 6TM N-terminal" evidence="8">
    <location>
        <begin position="60"/>
        <end position="487"/>
    </location>
</feature>
<organism evidence="10 11">
    <name type="scientific">Mycena citricolor</name>
    <dbReference type="NCBI Taxonomy" id="2018698"/>
    <lineage>
        <taxon>Eukaryota</taxon>
        <taxon>Fungi</taxon>
        <taxon>Dikarya</taxon>
        <taxon>Basidiomycota</taxon>
        <taxon>Agaricomycotina</taxon>
        <taxon>Agaricomycetes</taxon>
        <taxon>Agaricomycetidae</taxon>
        <taxon>Agaricales</taxon>
        <taxon>Marasmiineae</taxon>
        <taxon>Mycenaceae</taxon>
        <taxon>Mycena</taxon>
    </lineage>
</organism>
<evidence type="ECO:0000259" key="8">
    <source>
        <dbReference type="Pfam" id="PF10337"/>
    </source>
</evidence>
<dbReference type="InterPro" id="IPR018820">
    <property type="entry name" value="BRE4-related_DUF2421"/>
</dbReference>
<feature type="region of interest" description="Disordered" evidence="5">
    <location>
        <begin position="589"/>
        <end position="631"/>
    </location>
</feature>
<name>A0AAD2HUG4_9AGAR</name>
<dbReference type="Pfam" id="PF13515">
    <property type="entry name" value="FUSC_2"/>
    <property type="match status" value="1"/>
</dbReference>
<protein>
    <recommendedName>
        <fullName evidence="12">ER transporter 6TM N-terminal domain-containing protein</fullName>
    </recommendedName>
</protein>
<feature type="region of interest" description="Disordered" evidence="5">
    <location>
        <begin position="1"/>
        <end position="41"/>
    </location>
</feature>
<evidence type="ECO:0000256" key="1">
    <source>
        <dbReference type="ARBA" id="ARBA00004141"/>
    </source>
</evidence>
<keyword evidence="11" id="KW-1185">Reference proteome</keyword>
<dbReference type="Pfam" id="PF10337">
    <property type="entry name" value="ArAE_2_N"/>
    <property type="match status" value="1"/>
</dbReference>
<dbReference type="AlphaFoldDB" id="A0AAD2HUG4"/>
<accession>A0AAD2HUG4</accession>
<dbReference type="Proteomes" id="UP001295794">
    <property type="component" value="Unassembled WGS sequence"/>
</dbReference>
<feature type="transmembrane region" description="Helical" evidence="6">
    <location>
        <begin position="242"/>
        <end position="261"/>
    </location>
</feature>
<feature type="transmembrane region" description="Helical" evidence="6">
    <location>
        <begin position="802"/>
        <end position="820"/>
    </location>
</feature>
<feature type="transmembrane region" description="Helical" evidence="6">
    <location>
        <begin position="210"/>
        <end position="230"/>
    </location>
</feature>
<evidence type="ECO:0000256" key="5">
    <source>
        <dbReference type="SAM" id="MobiDB-lite"/>
    </source>
</evidence>
<evidence type="ECO:0000256" key="3">
    <source>
        <dbReference type="ARBA" id="ARBA00022989"/>
    </source>
</evidence>
<evidence type="ECO:0000256" key="2">
    <source>
        <dbReference type="ARBA" id="ARBA00022692"/>
    </source>
</evidence>
<gene>
    <name evidence="10" type="ORF">MYCIT1_LOCUS34015</name>
</gene>
<feature type="transmembrane region" description="Helical" evidence="6">
    <location>
        <begin position="186"/>
        <end position="203"/>
    </location>
</feature>
<dbReference type="Pfam" id="PF10334">
    <property type="entry name" value="BRE4"/>
    <property type="match status" value="1"/>
</dbReference>
<sequence>MAKESESADSSRNGSDNRKATSAHPESRSAPEANSPAASTLSSSLKPMFSWFPTAIRTPRTLKTLTRCLLVTTATIILLVDSRTLLSMGQAGFFAAILSILLPPSLALSLFLLAGTTLGLGMLLGWAWGVATMAAGLSVQDKGLLASRIGALQSAGGNAASANPAAQAAQIQALAFHGYFLDPRVSAVYGAMFFIGTFFLGALRARAPKLTLLAIFGTIVMDVMSTFGPLLPTAQYTIAKMFLIPSAYYMAIAIASLILIFPESLNHVWLTSLDRAFFGPVEQILKLQSEALEAHPSDHKKWAQLSNKSVGTRTGLIAGITGIMSQVGLLDLEISLGRLGPGDLKKLAPEIRGLGMRSSGLLAFQTTVLRINEDDKKVEEESRASGIHGWARRKRMIRDREERHGHTLDTLVPILAEVSSSLRLASSSGVAAVKSWFIGCNTRRWTSLLFRRDQKDIEAQHAELVKARDELRVALVDWRAHERVRLVKPFARFFDEKTGKLRDDIGRNLEDPEMFTVRSLFVCFVFCDAMDAFATRLLRLLERVTDLDGKRTRSRFWLPSGFGKLWRMAFDQSDPAGAQATQTPLAMGTATDPTEFAAGSGSSDGGASETVGEEGEVEPRPAARNPDALPPTTLAGKAGLRIVGALRFLRTAEGIFALRHAFISLALWIPAVVPSSAWFYYNQKGLWALIMAQMSLAPFAGDQLFGVATRLVGTLVGLVIGMVVWYIGAPGTQNGNPYAIVVVTAVFVSPFLLARIAAPPQHSLMWTMVGVTIVFVVGYSWIDGHLAVLSNLGIGVGIAWKRALLVIIGFTAGGLAMMFPRPTSSRILVRRTLAATLREMGSILGQEVEAVLAEELRAQNGVYDKEVFDLAEQLDEDDEDKVSPKERRVRAVARRVLAVFERLQGLTPSLSTAQWEPQIQGLWPHKQYQQLHSDQLRISTSLALLAGAFSKLDTKWCRILVERTPFLNPNLLADVFSTIEILSHALDAGHPIPESLPLLRDRLLYHEALVRYMHPDRGNLQADVEESELVAGKVDGASIGFTELSLGVLMDEQLPTHSTAVVALGGILSLIDDIASTVRELCGETGVRGFETLEQRFRAMSREERNVGVRS</sequence>
<feature type="transmembrane region" description="Helical" evidence="6">
    <location>
        <begin position="708"/>
        <end position="727"/>
    </location>
</feature>
<proteinExistence type="predicted"/>
<dbReference type="EMBL" id="CAVNYO010000452">
    <property type="protein sequence ID" value="CAK5282336.1"/>
    <property type="molecule type" value="Genomic_DNA"/>
</dbReference>
<keyword evidence="2 6" id="KW-0812">Transmembrane</keyword>
<dbReference type="InterPro" id="IPR049453">
    <property type="entry name" value="Memb_transporter_dom"/>
</dbReference>
<comment type="caution">
    <text evidence="10">The sequence shown here is derived from an EMBL/GenBank/DDBJ whole genome shotgun (WGS) entry which is preliminary data.</text>
</comment>
<feature type="compositionally biased region" description="Basic and acidic residues" evidence="5">
    <location>
        <begin position="15"/>
        <end position="29"/>
    </location>
</feature>
<evidence type="ECO:0000313" key="10">
    <source>
        <dbReference type="EMBL" id="CAK5282336.1"/>
    </source>
</evidence>
<comment type="subcellular location">
    <subcellularLocation>
        <location evidence="1">Membrane</location>
        <topology evidence="1">Multi-pass membrane protein</topology>
    </subcellularLocation>
</comment>
<feature type="compositionally biased region" description="Low complexity" evidence="5">
    <location>
        <begin position="597"/>
        <end position="608"/>
    </location>
</feature>
<feature type="transmembrane region" description="Helical" evidence="6">
    <location>
        <begin position="764"/>
        <end position="782"/>
    </location>
</feature>
<evidence type="ECO:0000256" key="4">
    <source>
        <dbReference type="ARBA" id="ARBA00023136"/>
    </source>
</evidence>
<feature type="transmembrane region" description="Helical" evidence="6">
    <location>
        <begin position="120"/>
        <end position="139"/>
    </location>
</feature>
<reference evidence="10" key="1">
    <citation type="submission" date="2023-11" db="EMBL/GenBank/DDBJ databases">
        <authorList>
            <person name="De Vega J J."/>
            <person name="De Vega J J."/>
        </authorList>
    </citation>
    <scope>NUCLEOTIDE SEQUENCE</scope>
</reference>
<evidence type="ECO:0008006" key="12">
    <source>
        <dbReference type="Google" id="ProtNLM"/>
    </source>
</evidence>
<feature type="transmembrane region" description="Helical" evidence="6">
    <location>
        <begin position="739"/>
        <end position="757"/>
    </location>
</feature>